<accession>T1DP69</accession>
<protein>
    <submittedName>
        <fullName evidence="1">Putative secreted protein</fullName>
    </submittedName>
</protein>
<dbReference type="AlphaFoldDB" id="T1DP69"/>
<proteinExistence type="evidence at transcript level"/>
<organism evidence="1">
    <name type="scientific">Anopheles aquasalis</name>
    <name type="common">Malaria mosquito</name>
    <dbReference type="NCBI Taxonomy" id="42839"/>
    <lineage>
        <taxon>Eukaryota</taxon>
        <taxon>Metazoa</taxon>
        <taxon>Ecdysozoa</taxon>
        <taxon>Arthropoda</taxon>
        <taxon>Hexapoda</taxon>
        <taxon>Insecta</taxon>
        <taxon>Pterygota</taxon>
        <taxon>Neoptera</taxon>
        <taxon>Endopterygota</taxon>
        <taxon>Diptera</taxon>
        <taxon>Nematocera</taxon>
        <taxon>Culicoidea</taxon>
        <taxon>Culicidae</taxon>
        <taxon>Anophelinae</taxon>
        <taxon>Anopheles</taxon>
    </lineage>
</organism>
<dbReference type="EMBL" id="GAMD01002190">
    <property type="protein sequence ID" value="JAA99400.1"/>
    <property type="molecule type" value="mRNA"/>
</dbReference>
<sequence>MINIIPIPSMRVFPLSLHFLWVFLSLLLSSSLTSVYLYTLACVSSFNTRKDGTSHTRLTVNNSARYTPSLLPLSVPKGATNTFLSLYAARSIRGRYCLPPLRFLFTSFLIPHLYSSSHAGARVVKLLWMMFVGDRLCSAAF</sequence>
<evidence type="ECO:0000313" key="1">
    <source>
        <dbReference type="EMBL" id="JAA99400.1"/>
    </source>
</evidence>
<reference evidence="1" key="1">
    <citation type="submission" date="2013-07" db="EMBL/GenBank/DDBJ databases">
        <title>Transcriptome sequencing and developmental regulation of gene expression in Anopheles aquasalis.</title>
        <authorList>
            <consortium name="Brazilian Malaria Network (MCT/CNPq/MS/SCTIE/DECIT/PRONEX 555648/2009-5) and Research Network on Bioactive Molecules from Arthropod Vectors (NAP-MOBIARVE"/>
            <consortium name="University of Sao Paulo)"/>
            <person name="Marinotti O."/>
            <person name="Ribeiro J.M.C."/>
            <person name="Costa-da-Silva A.L."/>
            <person name="Silva M.C.P."/>
            <person name="Lopes A.R."/>
            <person name="Barros M.S."/>
            <person name="Sa-Nunes A."/>
            <person name="Konjin B.B."/>
            <person name="Carvalho E."/>
            <person name="Suesdek L."/>
            <person name="Silva-Neto M.A.C."/>
            <person name="Capurro M.L."/>
        </authorList>
    </citation>
    <scope>NUCLEOTIDE SEQUENCE</scope>
    <source>
        <tissue evidence="1">Whole body</tissue>
    </source>
</reference>
<name>T1DP69_ANOAQ</name>